<organism evidence="2">
    <name type="scientific">Ixodes ricinus</name>
    <name type="common">Common tick</name>
    <name type="synonym">Acarus ricinus</name>
    <dbReference type="NCBI Taxonomy" id="34613"/>
    <lineage>
        <taxon>Eukaryota</taxon>
        <taxon>Metazoa</taxon>
        <taxon>Ecdysozoa</taxon>
        <taxon>Arthropoda</taxon>
        <taxon>Chelicerata</taxon>
        <taxon>Arachnida</taxon>
        <taxon>Acari</taxon>
        <taxon>Parasitiformes</taxon>
        <taxon>Ixodida</taxon>
        <taxon>Ixodoidea</taxon>
        <taxon>Ixodidae</taxon>
        <taxon>Ixodinae</taxon>
        <taxon>Ixodes</taxon>
    </lineage>
</organism>
<dbReference type="EMBL" id="GIFC01007548">
    <property type="protein sequence ID" value="MXU89631.1"/>
    <property type="molecule type" value="Transcribed_RNA"/>
</dbReference>
<evidence type="ECO:0000256" key="1">
    <source>
        <dbReference type="SAM" id="MobiDB-lite"/>
    </source>
</evidence>
<sequence>MSGLWSSLRAVMAKSRHCLVVCVQSSWSGLRCRSVLTRQYSETRTSSASLCPVTWSREETLDGRSAHRPPSWFMGEVGGLSQAESPLRRSPYARRPTTLPVTGVRGDRS</sequence>
<dbReference type="AlphaFoldDB" id="A0A6B0UIZ2"/>
<feature type="region of interest" description="Disordered" evidence="1">
    <location>
        <begin position="82"/>
        <end position="109"/>
    </location>
</feature>
<evidence type="ECO:0000313" key="2">
    <source>
        <dbReference type="EMBL" id="MXU89631.1"/>
    </source>
</evidence>
<reference evidence="2" key="1">
    <citation type="submission" date="2019-12" db="EMBL/GenBank/DDBJ databases">
        <title>An insight into the sialome of adult female Ixodes ricinus ticks feeding for 6 days.</title>
        <authorList>
            <person name="Perner J."/>
            <person name="Ribeiro J.M.C."/>
        </authorList>
    </citation>
    <scope>NUCLEOTIDE SEQUENCE</scope>
    <source>
        <strain evidence="2">Semi-engorged</strain>
        <tissue evidence="2">Salivary glands</tissue>
    </source>
</reference>
<proteinExistence type="predicted"/>
<accession>A0A6B0UIZ2</accession>
<name>A0A6B0UIZ2_IXORI</name>
<protein>
    <submittedName>
        <fullName evidence="2">Putative secreted protein</fullName>
    </submittedName>
</protein>